<dbReference type="Proteomes" id="UP000242930">
    <property type="component" value="Unassembled WGS sequence"/>
</dbReference>
<proteinExistence type="inferred from homology"/>
<dbReference type="CDD" id="cd05233">
    <property type="entry name" value="SDR_c"/>
    <property type="match status" value="1"/>
</dbReference>
<dbReference type="Pfam" id="PF13561">
    <property type="entry name" value="adh_short_C2"/>
    <property type="match status" value="1"/>
</dbReference>
<evidence type="ECO:0000313" key="3">
    <source>
        <dbReference type="EMBL" id="SEJ76285.1"/>
    </source>
</evidence>
<name>A0A1H7BS99_9PSED</name>
<accession>A0A1H7BS99</accession>
<dbReference type="NCBIfam" id="NF005559">
    <property type="entry name" value="PRK07231.1"/>
    <property type="match status" value="1"/>
</dbReference>
<protein>
    <submittedName>
        <fullName evidence="3">NAD(P)-dependent dehydrogenase, short-chain alcohol dehydrogenase family</fullName>
    </submittedName>
</protein>
<dbReference type="FunFam" id="3.40.50.720:FF:000084">
    <property type="entry name" value="Short-chain dehydrogenase reductase"/>
    <property type="match status" value="1"/>
</dbReference>
<evidence type="ECO:0000313" key="4">
    <source>
        <dbReference type="Proteomes" id="UP000242930"/>
    </source>
</evidence>
<organism evidence="3 4">
    <name type="scientific">Pseudomonas linyingensis</name>
    <dbReference type="NCBI Taxonomy" id="915471"/>
    <lineage>
        <taxon>Bacteria</taxon>
        <taxon>Pseudomonadati</taxon>
        <taxon>Pseudomonadota</taxon>
        <taxon>Gammaproteobacteria</taxon>
        <taxon>Pseudomonadales</taxon>
        <taxon>Pseudomonadaceae</taxon>
        <taxon>Pseudomonas</taxon>
    </lineage>
</organism>
<comment type="similarity">
    <text evidence="1">Belongs to the short-chain dehydrogenases/reductases (SDR) family.</text>
</comment>
<dbReference type="Gene3D" id="3.40.50.720">
    <property type="entry name" value="NAD(P)-binding Rossmann-like Domain"/>
    <property type="match status" value="1"/>
</dbReference>
<dbReference type="AlphaFoldDB" id="A0A1H7BS99"/>
<dbReference type="SUPFAM" id="SSF51735">
    <property type="entry name" value="NAD(P)-binding Rossmann-fold domains"/>
    <property type="match status" value="1"/>
</dbReference>
<keyword evidence="4" id="KW-1185">Reference proteome</keyword>
<sequence>MRFQDKVVLVTGAGSGIGAGVAQAFARAGARVMLADINAEQGQQCLAAIEAEGGQAAFFQVDVTSAAQMRELVSATVSRFGRLDIVHNNAGISGSNDFTADIEEAEFDRVVAVNLKAVWMCMKYAMEQMLKQGGGVIVNTASALALTVLPGSATYNATKHAVAGLTKTAAVEYASRNIRINAICPGVIRTAMLNNHPNLAELEPKLVALHPIGRLGEVEEVVKAVLWLASEEASFMHGSLVTVDGGWTAH</sequence>
<dbReference type="PANTHER" id="PTHR24321:SF11">
    <property type="entry name" value="BLR0893 PROTEIN"/>
    <property type="match status" value="1"/>
</dbReference>
<dbReference type="PANTHER" id="PTHR24321">
    <property type="entry name" value="DEHYDROGENASES, SHORT CHAIN"/>
    <property type="match status" value="1"/>
</dbReference>
<dbReference type="InterPro" id="IPR020904">
    <property type="entry name" value="Sc_DH/Rdtase_CS"/>
</dbReference>
<dbReference type="InterPro" id="IPR036291">
    <property type="entry name" value="NAD(P)-bd_dom_sf"/>
</dbReference>
<dbReference type="PRINTS" id="PR00080">
    <property type="entry name" value="SDRFAMILY"/>
</dbReference>
<gene>
    <name evidence="3" type="ORF">SAMN05216201_11717</name>
</gene>
<dbReference type="InterPro" id="IPR002347">
    <property type="entry name" value="SDR_fam"/>
</dbReference>
<reference evidence="4" key="1">
    <citation type="submission" date="2016-10" db="EMBL/GenBank/DDBJ databases">
        <authorList>
            <person name="Varghese N."/>
            <person name="Submissions S."/>
        </authorList>
    </citation>
    <scope>NUCLEOTIDE SEQUENCE [LARGE SCALE GENOMIC DNA]</scope>
    <source>
        <strain evidence="4">LMG 25967</strain>
    </source>
</reference>
<dbReference type="STRING" id="915471.SAMN05216201_11717"/>
<keyword evidence="2" id="KW-0560">Oxidoreductase</keyword>
<evidence type="ECO:0000256" key="1">
    <source>
        <dbReference type="ARBA" id="ARBA00006484"/>
    </source>
</evidence>
<dbReference type="PRINTS" id="PR00081">
    <property type="entry name" value="GDHRDH"/>
</dbReference>
<evidence type="ECO:0000256" key="2">
    <source>
        <dbReference type="ARBA" id="ARBA00023002"/>
    </source>
</evidence>
<dbReference type="GO" id="GO:0016491">
    <property type="term" value="F:oxidoreductase activity"/>
    <property type="evidence" value="ECO:0007669"/>
    <property type="project" value="UniProtKB-KW"/>
</dbReference>
<dbReference type="PROSITE" id="PS00061">
    <property type="entry name" value="ADH_SHORT"/>
    <property type="match status" value="1"/>
</dbReference>
<dbReference type="EMBL" id="FNZE01000017">
    <property type="protein sequence ID" value="SEJ76285.1"/>
    <property type="molecule type" value="Genomic_DNA"/>
</dbReference>
<dbReference type="RefSeq" id="WP_244517273.1">
    <property type="nucleotide sequence ID" value="NZ_FNZE01000017.1"/>
</dbReference>